<keyword evidence="1" id="KW-0812">Transmembrane</keyword>
<reference evidence="2 3" key="1">
    <citation type="submission" date="2015-06" db="EMBL/GenBank/DDBJ databases">
        <title>Survival trade-offs in plant roots during colonization by closely related pathogenic and mutualistic fungi.</title>
        <authorList>
            <person name="Hacquard S."/>
            <person name="Kracher B."/>
            <person name="Hiruma K."/>
            <person name="Weinman A."/>
            <person name="Muench P."/>
            <person name="Garrido Oter R."/>
            <person name="Ver Loren van Themaat E."/>
            <person name="Dallerey J.-F."/>
            <person name="Damm U."/>
            <person name="Henrissat B."/>
            <person name="Lespinet O."/>
            <person name="Thon M."/>
            <person name="Kemen E."/>
            <person name="McHardy A.C."/>
            <person name="Schulze-Lefert P."/>
            <person name="O'Connell R.J."/>
        </authorList>
    </citation>
    <scope>NUCLEOTIDE SEQUENCE [LARGE SCALE GENOMIC DNA]</scope>
    <source>
        <strain evidence="2 3">0861</strain>
    </source>
</reference>
<gene>
    <name evidence="2" type="ORF">CT0861_05573</name>
</gene>
<keyword evidence="3" id="KW-1185">Reference proteome</keyword>
<proteinExistence type="predicted"/>
<dbReference type="EMBL" id="LFIV01000141">
    <property type="protein sequence ID" value="KZL67682.1"/>
    <property type="molecule type" value="Genomic_DNA"/>
</dbReference>
<comment type="caution">
    <text evidence="2">The sequence shown here is derived from an EMBL/GenBank/DDBJ whole genome shotgun (WGS) entry which is preliminary data.</text>
</comment>
<dbReference type="GO" id="GO:0004497">
    <property type="term" value="F:monooxygenase activity"/>
    <property type="evidence" value="ECO:0007669"/>
    <property type="project" value="UniProtKB-KW"/>
</dbReference>
<feature type="transmembrane region" description="Helical" evidence="1">
    <location>
        <begin position="12"/>
        <end position="31"/>
    </location>
</feature>
<evidence type="ECO:0000313" key="3">
    <source>
        <dbReference type="Proteomes" id="UP000076552"/>
    </source>
</evidence>
<organism evidence="2 3">
    <name type="scientific">Colletotrichum tofieldiae</name>
    <dbReference type="NCBI Taxonomy" id="708197"/>
    <lineage>
        <taxon>Eukaryota</taxon>
        <taxon>Fungi</taxon>
        <taxon>Dikarya</taxon>
        <taxon>Ascomycota</taxon>
        <taxon>Pezizomycotina</taxon>
        <taxon>Sordariomycetes</taxon>
        <taxon>Hypocreomycetidae</taxon>
        <taxon>Glomerellales</taxon>
        <taxon>Glomerellaceae</taxon>
        <taxon>Colletotrichum</taxon>
        <taxon>Colletotrichum spaethianum species complex</taxon>
    </lineage>
</organism>
<keyword evidence="2" id="KW-0503">Monooxygenase</keyword>
<evidence type="ECO:0000313" key="2">
    <source>
        <dbReference type="EMBL" id="KZL67682.1"/>
    </source>
</evidence>
<dbReference type="Proteomes" id="UP000076552">
    <property type="component" value="Unassembled WGS sequence"/>
</dbReference>
<name>A0A166Q9Z9_9PEZI</name>
<keyword evidence="1" id="KW-1133">Transmembrane helix</keyword>
<dbReference type="AlphaFoldDB" id="A0A166Q9Z9"/>
<evidence type="ECO:0000256" key="1">
    <source>
        <dbReference type="SAM" id="Phobius"/>
    </source>
</evidence>
<dbReference type="STRING" id="708197.A0A166Q9Z9"/>
<keyword evidence="1" id="KW-0472">Membrane</keyword>
<sequence>MRFLEDPVVAQIVIAGCLASCILFAILQLIYRLWLHPLAKYPGPLLARITNLYSAYHAWRGDIHRDIHLKYG</sequence>
<keyword evidence="2" id="KW-0560">Oxidoreductase</keyword>
<dbReference type="PROSITE" id="PS51257">
    <property type="entry name" value="PROKAR_LIPOPROTEIN"/>
    <property type="match status" value="1"/>
</dbReference>
<accession>A0A166Q9Z9</accession>
<protein>
    <submittedName>
        <fullName evidence="2">Benzoate 4-monooxygenase cytochrome P450</fullName>
    </submittedName>
</protein>